<sequence>MAEYTPLMSAPQDDDEIETKKQVEELSPRYVLLFSVLVALMAIAAAAAFHLSVLGATHETPRLLRPKDIEATLRMAHPSPNLEKGHAIMVNKKFKFPRMMFPMFIVRANAAAPDELYKSGASVVLSPTDSMIYHWRTNSTWPKCYLTAWVSSSEELSAGHKGYTSDGDVTALEIWNLSTPENRKSLETMSWNARPARVSLLGTVNFTSREAQNRLGYLDAQEISAPTPRFDCLGDTKITVEVVCKACRLEFDQVFSMPPLGFELMQLA</sequence>
<keyword evidence="3" id="KW-1185">Reference proteome</keyword>
<dbReference type="EMBL" id="JARIHO010000002">
    <property type="protein sequence ID" value="KAJ7367336.1"/>
    <property type="molecule type" value="Genomic_DNA"/>
</dbReference>
<dbReference type="AlphaFoldDB" id="A0AAD7AST7"/>
<keyword evidence="1" id="KW-0472">Membrane</keyword>
<name>A0AAD7AST7_9AGAR</name>
<evidence type="ECO:0000256" key="1">
    <source>
        <dbReference type="SAM" id="Phobius"/>
    </source>
</evidence>
<evidence type="ECO:0008006" key="4">
    <source>
        <dbReference type="Google" id="ProtNLM"/>
    </source>
</evidence>
<proteinExistence type="predicted"/>
<keyword evidence="1" id="KW-0812">Transmembrane</keyword>
<gene>
    <name evidence="2" type="ORF">DFH08DRAFT_1005877</name>
</gene>
<protein>
    <recommendedName>
        <fullName evidence="4">Ubiquitin 3 binding protein But2 C-terminal domain-containing protein</fullName>
    </recommendedName>
</protein>
<keyword evidence="1" id="KW-1133">Transmembrane helix</keyword>
<evidence type="ECO:0000313" key="3">
    <source>
        <dbReference type="Proteomes" id="UP001218218"/>
    </source>
</evidence>
<reference evidence="2" key="1">
    <citation type="submission" date="2023-03" db="EMBL/GenBank/DDBJ databases">
        <title>Massive genome expansion in bonnet fungi (Mycena s.s.) driven by repeated elements and novel gene families across ecological guilds.</title>
        <authorList>
            <consortium name="Lawrence Berkeley National Laboratory"/>
            <person name="Harder C.B."/>
            <person name="Miyauchi S."/>
            <person name="Viragh M."/>
            <person name="Kuo A."/>
            <person name="Thoen E."/>
            <person name="Andreopoulos B."/>
            <person name="Lu D."/>
            <person name="Skrede I."/>
            <person name="Drula E."/>
            <person name="Henrissat B."/>
            <person name="Morin E."/>
            <person name="Kohler A."/>
            <person name="Barry K."/>
            <person name="LaButti K."/>
            <person name="Morin E."/>
            <person name="Salamov A."/>
            <person name="Lipzen A."/>
            <person name="Mereny Z."/>
            <person name="Hegedus B."/>
            <person name="Baldrian P."/>
            <person name="Stursova M."/>
            <person name="Weitz H."/>
            <person name="Taylor A."/>
            <person name="Grigoriev I.V."/>
            <person name="Nagy L.G."/>
            <person name="Martin F."/>
            <person name="Kauserud H."/>
        </authorList>
    </citation>
    <scope>NUCLEOTIDE SEQUENCE</scope>
    <source>
        <strain evidence="2">CBHHK002</strain>
    </source>
</reference>
<accession>A0AAD7AST7</accession>
<feature type="transmembrane region" description="Helical" evidence="1">
    <location>
        <begin position="30"/>
        <end position="57"/>
    </location>
</feature>
<evidence type="ECO:0000313" key="2">
    <source>
        <dbReference type="EMBL" id="KAJ7367336.1"/>
    </source>
</evidence>
<organism evidence="2 3">
    <name type="scientific">Mycena albidolilacea</name>
    <dbReference type="NCBI Taxonomy" id="1033008"/>
    <lineage>
        <taxon>Eukaryota</taxon>
        <taxon>Fungi</taxon>
        <taxon>Dikarya</taxon>
        <taxon>Basidiomycota</taxon>
        <taxon>Agaricomycotina</taxon>
        <taxon>Agaricomycetes</taxon>
        <taxon>Agaricomycetidae</taxon>
        <taxon>Agaricales</taxon>
        <taxon>Marasmiineae</taxon>
        <taxon>Mycenaceae</taxon>
        <taxon>Mycena</taxon>
    </lineage>
</organism>
<comment type="caution">
    <text evidence="2">The sequence shown here is derived from an EMBL/GenBank/DDBJ whole genome shotgun (WGS) entry which is preliminary data.</text>
</comment>
<dbReference type="Proteomes" id="UP001218218">
    <property type="component" value="Unassembled WGS sequence"/>
</dbReference>